<reference evidence="3" key="1">
    <citation type="submission" date="2021-01" db="EMBL/GenBank/DDBJ databases">
        <authorList>
            <person name="Lovell J.T."/>
            <person name="Bentley N."/>
            <person name="Bhattarai G."/>
            <person name="Jenkins J.W."/>
            <person name="Sreedasyam A."/>
            <person name="Alarcon Y."/>
            <person name="Bock C."/>
            <person name="Boston L."/>
            <person name="Carlson J."/>
            <person name="Cervantes K."/>
            <person name="Clermont K."/>
            <person name="Krom N."/>
            <person name="Kubenka K."/>
            <person name="Mamidi S."/>
            <person name="Mattison C."/>
            <person name="Monteros M."/>
            <person name="Pisani C."/>
            <person name="Plott C."/>
            <person name="Rajasekar S."/>
            <person name="Rhein H.S."/>
            <person name="Rohla C."/>
            <person name="Song M."/>
            <person name="Hilaire R.S."/>
            <person name="Shu S."/>
            <person name="Wells L."/>
            <person name="Wang X."/>
            <person name="Webber J."/>
            <person name="Heerema R.J."/>
            <person name="Klein P."/>
            <person name="Conner P."/>
            <person name="Grauke L."/>
            <person name="Grimwood J."/>
            <person name="Schmutz J."/>
            <person name="Randall J.J."/>
        </authorList>
    </citation>
    <scope>NUCLEOTIDE SEQUENCE</scope>
    <source>
        <tissue evidence="3">Leaf</tissue>
    </source>
</reference>
<dbReference type="PROSITE" id="PS50088">
    <property type="entry name" value="ANK_REPEAT"/>
    <property type="match status" value="1"/>
</dbReference>
<dbReference type="Pfam" id="PF12796">
    <property type="entry name" value="Ank_2"/>
    <property type="match status" value="1"/>
</dbReference>
<evidence type="ECO:0000256" key="1">
    <source>
        <dbReference type="PROSITE-ProRule" id="PRU00023"/>
    </source>
</evidence>
<dbReference type="PROSITE" id="PS50297">
    <property type="entry name" value="ANK_REP_REGION"/>
    <property type="match status" value="1"/>
</dbReference>
<dbReference type="AlphaFoldDB" id="A0A922K599"/>
<evidence type="ECO:0000313" key="4">
    <source>
        <dbReference type="Proteomes" id="UP000811246"/>
    </source>
</evidence>
<gene>
    <name evidence="3" type="ORF">I3842_01G190600</name>
</gene>
<feature type="repeat" description="ANK" evidence="1">
    <location>
        <begin position="100"/>
        <end position="123"/>
    </location>
</feature>
<dbReference type="PANTHER" id="PTHR24121">
    <property type="entry name" value="NO MECHANORECEPTOR POTENTIAL C, ISOFORM D-RELATED"/>
    <property type="match status" value="1"/>
</dbReference>
<accession>A0A922K599</accession>
<evidence type="ECO:0000256" key="2">
    <source>
        <dbReference type="SAM" id="MobiDB-lite"/>
    </source>
</evidence>
<name>A0A922K599_CARIL</name>
<dbReference type="Proteomes" id="UP000811246">
    <property type="component" value="Chromosome 1"/>
</dbReference>
<dbReference type="PANTHER" id="PTHR24121:SF22">
    <property type="entry name" value="PROTEIN ACCELERATED CELL DEATH 6-LIKE"/>
    <property type="match status" value="1"/>
</dbReference>
<evidence type="ECO:0000313" key="3">
    <source>
        <dbReference type="EMBL" id="KAG6732696.1"/>
    </source>
</evidence>
<proteinExistence type="predicted"/>
<sequence>MAASSSFEGSGSSGNTSQPRERENVTRMDPKFYEAAAQGDIEFFKVHGTHPNHVPLTPNKNTVLHIYITSLDVAKAESPTNFVDEVLKIHPLLLWQGNANDEIPLHIAARYGHRAVIEFLLERANLIHQDLESGFRSAREMLRMTNKERDTALHEAVRYNHLEAAKLLMEEDPEFSYFANGAGETPLYMAAERNFRDIVITIIDICKSPAYNGPLGRTALHAAASWEEPAAASWEEPGITDSNYSLFVSSQLGSPGPTSIFRQCRNSLSREV</sequence>
<comment type="caution">
    <text evidence="3">The sequence shown here is derived from an EMBL/GenBank/DDBJ whole genome shotgun (WGS) entry which is preliminary data.</text>
</comment>
<keyword evidence="1" id="KW-0040">ANK repeat</keyword>
<dbReference type="EMBL" id="CM031825">
    <property type="protein sequence ID" value="KAG6732696.1"/>
    <property type="molecule type" value="Genomic_DNA"/>
</dbReference>
<feature type="region of interest" description="Disordered" evidence="2">
    <location>
        <begin position="1"/>
        <end position="25"/>
    </location>
</feature>
<organism evidence="3 4">
    <name type="scientific">Carya illinoinensis</name>
    <name type="common">Pecan</name>
    <dbReference type="NCBI Taxonomy" id="32201"/>
    <lineage>
        <taxon>Eukaryota</taxon>
        <taxon>Viridiplantae</taxon>
        <taxon>Streptophyta</taxon>
        <taxon>Embryophyta</taxon>
        <taxon>Tracheophyta</taxon>
        <taxon>Spermatophyta</taxon>
        <taxon>Magnoliopsida</taxon>
        <taxon>eudicotyledons</taxon>
        <taxon>Gunneridae</taxon>
        <taxon>Pentapetalae</taxon>
        <taxon>rosids</taxon>
        <taxon>fabids</taxon>
        <taxon>Fagales</taxon>
        <taxon>Juglandaceae</taxon>
        <taxon>Carya</taxon>
    </lineage>
</organism>
<dbReference type="InterPro" id="IPR002110">
    <property type="entry name" value="Ankyrin_rpt"/>
</dbReference>
<protein>
    <submittedName>
        <fullName evidence="3">Uncharacterized protein</fullName>
    </submittedName>
</protein>
<feature type="compositionally biased region" description="Low complexity" evidence="2">
    <location>
        <begin position="1"/>
        <end position="17"/>
    </location>
</feature>
<dbReference type="SMART" id="SM00248">
    <property type="entry name" value="ANK"/>
    <property type="match status" value="3"/>
</dbReference>